<keyword evidence="2" id="KW-1185">Reference proteome</keyword>
<organism evidence="1 2">
    <name type="scientific">Rhizobium oryzihabitans</name>
    <dbReference type="NCBI Taxonomy" id="2267833"/>
    <lineage>
        <taxon>Bacteria</taxon>
        <taxon>Pseudomonadati</taxon>
        <taxon>Pseudomonadota</taxon>
        <taxon>Alphaproteobacteria</taxon>
        <taxon>Hyphomicrobiales</taxon>
        <taxon>Rhizobiaceae</taxon>
        <taxon>Rhizobium/Agrobacterium group</taxon>
        <taxon>Rhizobium</taxon>
    </lineage>
</organism>
<protein>
    <submittedName>
        <fullName evidence="1">Uncharacterized protein</fullName>
    </submittedName>
</protein>
<accession>A0A7L5BKA0</accession>
<reference evidence="1 2" key="1">
    <citation type="submission" date="2020-02" db="EMBL/GenBank/DDBJ databases">
        <title>Plant-Promoting Endophytic Bacterium Rhizobium oryzihabitans sp. nov., Isolated from the Root of Rice.</title>
        <authorList>
            <person name="zhao J."/>
            <person name="Zhang G."/>
        </authorList>
    </citation>
    <scope>NUCLEOTIDE SEQUENCE [LARGE SCALE GENOMIC DNA]</scope>
    <source>
        <strain evidence="1 2">M15</strain>
    </source>
</reference>
<dbReference type="Proteomes" id="UP000464865">
    <property type="component" value="Chromosome M15-11"/>
</dbReference>
<dbReference type="RefSeq" id="WP_164056534.1">
    <property type="nucleotide sequence ID" value="NZ_CP048632.1"/>
</dbReference>
<gene>
    <name evidence="1" type="ORF">G3A56_15960</name>
</gene>
<sequence>MSEKSEFQLVGYQKRPRNEYRSATVSGTPWSLCSHDEATNMFERWPGFEYREIYARVETPTK</sequence>
<evidence type="ECO:0000313" key="1">
    <source>
        <dbReference type="EMBL" id="QIB39311.1"/>
    </source>
</evidence>
<dbReference type="AlphaFoldDB" id="A0A7L5BKA0"/>
<name>A0A7L5BKA0_9HYPH</name>
<evidence type="ECO:0000313" key="2">
    <source>
        <dbReference type="Proteomes" id="UP000464865"/>
    </source>
</evidence>
<proteinExistence type="predicted"/>
<dbReference type="KEGG" id="roy:G3A56_15960"/>
<dbReference type="EMBL" id="CP048632">
    <property type="protein sequence ID" value="QIB39311.1"/>
    <property type="molecule type" value="Genomic_DNA"/>
</dbReference>